<feature type="binding site" evidence="8">
    <location>
        <position position="110"/>
    </location>
    <ligand>
        <name>substrate</name>
    </ligand>
</feature>
<evidence type="ECO:0000313" key="12">
    <source>
        <dbReference type="EMBL" id="MDT0582020.1"/>
    </source>
</evidence>
<dbReference type="Pfam" id="PF02812">
    <property type="entry name" value="ELFV_dehydrog_N"/>
    <property type="match status" value="1"/>
</dbReference>
<dbReference type="GO" id="GO:0000166">
    <property type="term" value="F:nucleotide binding"/>
    <property type="evidence" value="ECO:0007669"/>
    <property type="project" value="UniProtKB-KW"/>
</dbReference>
<comment type="caution">
    <text evidence="12">The sequence shown here is derived from an EMBL/GenBank/DDBJ whole genome shotgun (WGS) entry which is preliminary data.</text>
</comment>
<dbReference type="GO" id="GO:0005829">
    <property type="term" value="C:cytosol"/>
    <property type="evidence" value="ECO:0007669"/>
    <property type="project" value="TreeGrafter"/>
</dbReference>
<dbReference type="Proteomes" id="UP001249020">
    <property type="component" value="Unassembled WGS sequence"/>
</dbReference>
<dbReference type="PANTHER" id="PTHR43571:SF1">
    <property type="entry name" value="NADP-SPECIFIC GLUTAMATE DEHYDROGENASE 1-RELATED"/>
    <property type="match status" value="1"/>
</dbReference>
<evidence type="ECO:0000256" key="5">
    <source>
        <dbReference type="ARBA" id="ARBA00048584"/>
    </source>
</evidence>
<dbReference type="EMBL" id="JAVRIE010000002">
    <property type="protein sequence ID" value="MDT0582020.1"/>
    <property type="molecule type" value="Genomic_DNA"/>
</dbReference>
<keyword evidence="8" id="KW-0520">NAD</keyword>
<evidence type="ECO:0000256" key="4">
    <source>
        <dbReference type="ARBA" id="ARBA00023002"/>
    </source>
</evidence>
<name>A0AAW8QZI4_9ALTE</name>
<comment type="subunit">
    <text evidence="3">Homohexamer.</text>
</comment>
<dbReference type="GO" id="GO:0006537">
    <property type="term" value="P:glutamate biosynthetic process"/>
    <property type="evidence" value="ECO:0007669"/>
    <property type="project" value="TreeGrafter"/>
</dbReference>
<dbReference type="PIRSF" id="PIRSF000185">
    <property type="entry name" value="Glu_DH"/>
    <property type="match status" value="1"/>
</dbReference>
<dbReference type="AlphaFoldDB" id="A0AAW8QZI4"/>
<keyword evidence="4 6" id="KW-0560">Oxidoreductase</keyword>
<evidence type="ECO:0000256" key="6">
    <source>
        <dbReference type="PIRNR" id="PIRNR000185"/>
    </source>
</evidence>
<feature type="binding site" evidence="8">
    <location>
        <position position="89"/>
    </location>
    <ligand>
        <name>substrate</name>
    </ligand>
</feature>
<dbReference type="InterPro" id="IPR014362">
    <property type="entry name" value="Glu_DH"/>
</dbReference>
<proteinExistence type="inferred from homology"/>
<dbReference type="RefSeq" id="WP_311360811.1">
    <property type="nucleotide sequence ID" value="NZ_JAVRIE010000002.1"/>
</dbReference>
<evidence type="ECO:0000256" key="8">
    <source>
        <dbReference type="PIRSR" id="PIRSR000185-2"/>
    </source>
</evidence>
<dbReference type="Pfam" id="PF00208">
    <property type="entry name" value="ELFV_dehydrog"/>
    <property type="match status" value="1"/>
</dbReference>
<dbReference type="InterPro" id="IPR046346">
    <property type="entry name" value="Aminoacid_DH-like_N_sf"/>
</dbReference>
<dbReference type="Gene3D" id="3.40.50.10860">
    <property type="entry name" value="Leucine Dehydrogenase, chain A, domain 1"/>
    <property type="match status" value="1"/>
</dbReference>
<keyword evidence="13" id="KW-1185">Reference proteome</keyword>
<feature type="binding site" evidence="8">
    <location>
        <position position="377"/>
    </location>
    <ligand>
        <name>substrate</name>
    </ligand>
</feature>
<evidence type="ECO:0000256" key="1">
    <source>
        <dbReference type="ARBA" id="ARBA00003868"/>
    </source>
</evidence>
<dbReference type="GO" id="GO:0004354">
    <property type="term" value="F:glutamate dehydrogenase (NADP+) activity"/>
    <property type="evidence" value="ECO:0007669"/>
    <property type="project" value="UniProtKB-EC"/>
</dbReference>
<comment type="function">
    <text evidence="1">Catalyzes the reversible oxidative deamination of glutamate to alpha-ketoglutarate and ammonia.</text>
</comment>
<evidence type="ECO:0000259" key="11">
    <source>
        <dbReference type="SMART" id="SM00839"/>
    </source>
</evidence>
<dbReference type="InterPro" id="IPR006095">
    <property type="entry name" value="Glu/Leu/Phe/Val/Trp_DH"/>
</dbReference>
<dbReference type="InterPro" id="IPR036291">
    <property type="entry name" value="NAD(P)-bd_dom_sf"/>
</dbReference>
<feature type="binding site" evidence="8">
    <location>
        <position position="113"/>
    </location>
    <ligand>
        <name>substrate</name>
    </ligand>
</feature>
<dbReference type="PANTHER" id="PTHR43571">
    <property type="entry name" value="NADP-SPECIFIC GLUTAMATE DEHYDROGENASE 1-RELATED"/>
    <property type="match status" value="1"/>
</dbReference>
<evidence type="ECO:0000256" key="10">
    <source>
        <dbReference type="RuleBase" id="RU004417"/>
    </source>
</evidence>
<feature type="binding site" evidence="8">
    <location>
        <position position="239"/>
    </location>
    <ligand>
        <name>NAD(+)</name>
        <dbReference type="ChEBI" id="CHEBI:57540"/>
    </ligand>
</feature>
<dbReference type="PRINTS" id="PR00082">
    <property type="entry name" value="GLFDHDRGNASE"/>
</dbReference>
<gene>
    <name evidence="12" type="primary">gdhA</name>
    <name evidence="12" type="ORF">RM544_05690</name>
</gene>
<feature type="domain" description="Glutamate/phenylalanine/leucine/valine/L-tryptophan dehydrogenase C-terminal" evidence="11">
    <location>
        <begin position="201"/>
        <end position="444"/>
    </location>
</feature>
<feature type="active site" description="Proton donor" evidence="7">
    <location>
        <position position="125"/>
    </location>
</feature>
<dbReference type="FunFam" id="3.40.50.10860:FF:000002">
    <property type="entry name" value="Glutamate dehydrogenase"/>
    <property type="match status" value="1"/>
</dbReference>
<comment type="similarity">
    <text evidence="2 6 10">Belongs to the Glu/Leu/Phe/Val dehydrogenases family.</text>
</comment>
<sequence>MSLHTDTLSWLGQHTQHEVEYRQALEESFQHIVPIVNANEDYKKHNVLQRLITPDRVLQFKVEWEDDTGTCRVNQGYRVQHSNILGPYKGGTRFHPSVNTSVLKFLAYEQSFKNALTGLALGAGKGGADFDPKTASKSEIRRFCKAYMRALQPYIGANSDVPAGDINVSDTELGYMFGEYLKNQKSFDGVLSGKPIQLGGSEYRVQATGSGVIFFTEEVLQSHSNALEDQTICISGAGNVALHAALKAIEKKAKVKTLSNSRGFLLNEKGISASDIRWLLTEGQNAENALSALADESEAEFIKDQSPWCIDSTIAMPCATQNEVDEQEAKDIVNHGALFVVEGANMPCTQKAVQYFKQHKITFVPGKAANAGGVILSGFEMQQNAAMRYQSEQTLEEELKAAMKNIHEQCVQEGKNSDSDIIDYERGANVAAFRKLANAIVATAY</sequence>
<dbReference type="InterPro" id="IPR006097">
    <property type="entry name" value="Glu/Leu/Phe/Val/Trp_DH_dimer"/>
</dbReference>
<dbReference type="SMART" id="SM00839">
    <property type="entry name" value="ELFV_dehydrog"/>
    <property type="match status" value="1"/>
</dbReference>
<feature type="binding site" evidence="8">
    <location>
        <position position="164"/>
    </location>
    <ligand>
        <name>substrate</name>
    </ligand>
</feature>
<dbReference type="SUPFAM" id="SSF53223">
    <property type="entry name" value="Aminoacid dehydrogenase-like, N-terminal domain"/>
    <property type="match status" value="1"/>
</dbReference>
<evidence type="ECO:0000256" key="9">
    <source>
        <dbReference type="PIRSR" id="PIRSR000185-3"/>
    </source>
</evidence>
<feature type="binding site" evidence="8">
    <location>
        <position position="208"/>
    </location>
    <ligand>
        <name>NAD(+)</name>
        <dbReference type="ChEBI" id="CHEBI:57540"/>
    </ligand>
</feature>
<dbReference type="InterPro" id="IPR050724">
    <property type="entry name" value="Glu_Leu_Phe_Val_DH"/>
</dbReference>
<dbReference type="Gene3D" id="3.40.50.720">
    <property type="entry name" value="NAD(P)-binding Rossmann-like Domain"/>
    <property type="match status" value="1"/>
</dbReference>
<protein>
    <recommendedName>
        <fullName evidence="6">Glutamate dehydrogenase</fullName>
    </recommendedName>
</protein>
<dbReference type="NCBIfam" id="NF006929">
    <property type="entry name" value="PRK09414.1"/>
    <property type="match status" value="1"/>
</dbReference>
<evidence type="ECO:0000256" key="7">
    <source>
        <dbReference type="PIRSR" id="PIRSR000185-1"/>
    </source>
</evidence>
<dbReference type="SUPFAM" id="SSF51735">
    <property type="entry name" value="NAD(P)-binding Rossmann-fold domains"/>
    <property type="match status" value="1"/>
</dbReference>
<evidence type="ECO:0000256" key="3">
    <source>
        <dbReference type="ARBA" id="ARBA00011643"/>
    </source>
</evidence>
<accession>A0AAW8QZI4</accession>
<reference evidence="12 13" key="1">
    <citation type="submission" date="2023-09" db="EMBL/GenBank/DDBJ databases">
        <authorList>
            <person name="Rey-Velasco X."/>
        </authorList>
    </citation>
    <scope>NUCLEOTIDE SEQUENCE [LARGE SCALE GENOMIC DNA]</scope>
    <source>
        <strain evidence="12 13">W409</strain>
    </source>
</reference>
<evidence type="ECO:0000256" key="2">
    <source>
        <dbReference type="ARBA" id="ARBA00006382"/>
    </source>
</evidence>
<dbReference type="Gene3D" id="1.10.285.10">
    <property type="entry name" value="Glutamate Dehydrogenase, chain A, domain 3"/>
    <property type="match status" value="2"/>
</dbReference>
<dbReference type="FunFam" id="3.40.50.720:FF:000030">
    <property type="entry name" value="Glutamate dehydrogenase"/>
    <property type="match status" value="1"/>
</dbReference>
<feature type="site" description="Important for catalysis" evidence="9">
    <location>
        <position position="165"/>
    </location>
</feature>
<dbReference type="InterPro" id="IPR006096">
    <property type="entry name" value="Glu/Leu/Phe/Val/Trp_DH_C"/>
</dbReference>
<evidence type="ECO:0000313" key="13">
    <source>
        <dbReference type="Proteomes" id="UP001249020"/>
    </source>
</evidence>
<organism evidence="12 13">
    <name type="scientific">Brumicola blandensis</name>
    <dbReference type="NCBI Taxonomy" id="3075611"/>
    <lineage>
        <taxon>Bacteria</taxon>
        <taxon>Pseudomonadati</taxon>
        <taxon>Pseudomonadota</taxon>
        <taxon>Gammaproteobacteria</taxon>
        <taxon>Alteromonadales</taxon>
        <taxon>Alteromonadaceae</taxon>
        <taxon>Brumicola</taxon>
    </lineage>
</organism>
<keyword evidence="8" id="KW-0547">Nucleotide-binding</keyword>
<comment type="catalytic activity">
    <reaction evidence="5">
        <text>L-glutamate + NADP(+) + H2O = 2-oxoglutarate + NH4(+) + NADPH + H(+)</text>
        <dbReference type="Rhea" id="RHEA:11612"/>
        <dbReference type="ChEBI" id="CHEBI:15377"/>
        <dbReference type="ChEBI" id="CHEBI:15378"/>
        <dbReference type="ChEBI" id="CHEBI:16810"/>
        <dbReference type="ChEBI" id="CHEBI:28938"/>
        <dbReference type="ChEBI" id="CHEBI:29985"/>
        <dbReference type="ChEBI" id="CHEBI:57783"/>
        <dbReference type="ChEBI" id="CHEBI:58349"/>
        <dbReference type="EC" id="1.4.1.4"/>
    </reaction>
</comment>